<dbReference type="InterPro" id="IPR013785">
    <property type="entry name" value="Aldolase_TIM"/>
</dbReference>
<keyword evidence="3" id="KW-1185">Reference proteome</keyword>
<comment type="caution">
    <text evidence="2">The sequence shown here is derived from an EMBL/GenBank/DDBJ whole genome shotgun (WGS) entry which is preliminary data.</text>
</comment>
<evidence type="ECO:0000313" key="2">
    <source>
        <dbReference type="EMBL" id="KPW86951.1"/>
    </source>
</evidence>
<reference evidence="2 3" key="1">
    <citation type="submission" date="2015-09" db="EMBL/GenBank/DDBJ databases">
        <title>Genome announcement of multiple Pseudomonas syringae strains.</title>
        <authorList>
            <person name="Thakur S."/>
            <person name="Wang P.W."/>
            <person name="Gong Y."/>
            <person name="Weir B.S."/>
            <person name="Guttman D.S."/>
        </authorList>
    </citation>
    <scope>NUCLEOTIDE SEQUENCE [LARGE SCALE GENOMIC DNA]</scope>
    <source>
        <strain evidence="2 3">ICMP17001</strain>
    </source>
</reference>
<dbReference type="GO" id="GO:0010181">
    <property type="term" value="F:FMN binding"/>
    <property type="evidence" value="ECO:0007669"/>
    <property type="project" value="InterPro"/>
</dbReference>
<gene>
    <name evidence="2" type="ORF">ALO75_04609</name>
</gene>
<sequence>MRQPLPLLQVLSMTAGNSQPVCTVRICSMSETNKHVTAPFDRGHLKLKNRFAVAPMTRVSADEQGSATQTMARYYERFAKGGFGLIITEGNYTDRSSSQGYRFQPGLTDDEQAQAWRATTDAVHRHGSVMIAQLMHAGALSQANRFVSESVGPSAIRPKGEQMAFYYGAGSYRIPRAMSDKDIAEAIDGFARAAQLAIGTAGFDGVEIHGANGYLLDQFLTDYSNQRTDQWGGEVGQRLRLTLEVIAAVKKVAGQAPVGVRLSQGKVNDFQHKWAGGERDAEVIFAALADAGVDYIHVTEHEAWQPAFAQGQASLVELARRYAPDVALIANGGLHDPQKAEQLLRDGADIIAVGKGALANPDLPELLRQGAPLRDFDPAILGPIANIKDSELAFNGMS</sequence>
<evidence type="ECO:0000313" key="3">
    <source>
        <dbReference type="Proteomes" id="UP000051335"/>
    </source>
</evidence>
<accession>A0A0P9MR09</accession>
<dbReference type="Pfam" id="PF00724">
    <property type="entry name" value="Oxidored_FMN"/>
    <property type="match status" value="1"/>
</dbReference>
<dbReference type="PANTHER" id="PTHR22893">
    <property type="entry name" value="NADH OXIDOREDUCTASE-RELATED"/>
    <property type="match status" value="1"/>
</dbReference>
<feature type="domain" description="NADH:flavin oxidoreductase/NADH oxidase N-terminal" evidence="1">
    <location>
        <begin position="38"/>
        <end position="372"/>
    </location>
</feature>
<dbReference type="GO" id="GO:0016491">
    <property type="term" value="F:oxidoreductase activity"/>
    <property type="evidence" value="ECO:0007669"/>
    <property type="project" value="InterPro"/>
</dbReference>
<name>A0A0P9MR09_9PSED</name>
<protein>
    <submittedName>
        <fullName evidence="2">NADH:flavin oxidoreductase / NADH oxidase</fullName>
    </submittedName>
</protein>
<dbReference type="CDD" id="cd02803">
    <property type="entry name" value="OYE_like_FMN_family"/>
    <property type="match status" value="1"/>
</dbReference>
<dbReference type="PANTHER" id="PTHR22893:SF91">
    <property type="entry name" value="NADPH DEHYDROGENASE 2-RELATED"/>
    <property type="match status" value="1"/>
</dbReference>
<dbReference type="PATRIC" id="fig|317659.3.peg.2830"/>
<dbReference type="InterPro" id="IPR045247">
    <property type="entry name" value="Oye-like"/>
</dbReference>
<proteinExistence type="predicted"/>
<dbReference type="AlphaFoldDB" id="A0A0P9MR09"/>
<dbReference type="InterPro" id="IPR001155">
    <property type="entry name" value="OxRdtase_FMN_N"/>
</dbReference>
<dbReference type="SUPFAM" id="SSF51395">
    <property type="entry name" value="FMN-linked oxidoreductases"/>
    <property type="match status" value="1"/>
</dbReference>
<dbReference type="Gene3D" id="3.20.20.70">
    <property type="entry name" value="Aldolase class I"/>
    <property type="match status" value="1"/>
</dbReference>
<dbReference type="Proteomes" id="UP000051335">
    <property type="component" value="Unassembled WGS sequence"/>
</dbReference>
<evidence type="ECO:0000259" key="1">
    <source>
        <dbReference type="Pfam" id="PF00724"/>
    </source>
</evidence>
<dbReference type="EMBL" id="LJQC01001080">
    <property type="protein sequence ID" value="KPW86951.1"/>
    <property type="molecule type" value="Genomic_DNA"/>
</dbReference>
<organism evidence="2 3">
    <name type="scientific">Pseudomonas syringae pv. coryli</name>
    <dbReference type="NCBI Taxonomy" id="317659"/>
    <lineage>
        <taxon>Bacteria</taxon>
        <taxon>Pseudomonadati</taxon>
        <taxon>Pseudomonadota</taxon>
        <taxon>Gammaproteobacteria</taxon>
        <taxon>Pseudomonadales</taxon>
        <taxon>Pseudomonadaceae</taxon>
        <taxon>Pseudomonas</taxon>
    </lineage>
</organism>